<name>A0A438ICH2_VITVI</name>
<dbReference type="EMBL" id="QGNW01000122">
    <property type="protein sequence ID" value="RVW94374.1"/>
    <property type="molecule type" value="Genomic_DNA"/>
</dbReference>
<comment type="caution">
    <text evidence="4">The sequence shown here is derived from an EMBL/GenBank/DDBJ whole genome shotgun (WGS) entry which is preliminary data.</text>
</comment>
<evidence type="ECO:0000259" key="3">
    <source>
        <dbReference type="Pfam" id="PF13976"/>
    </source>
</evidence>
<organism evidence="4 5">
    <name type="scientific">Vitis vinifera</name>
    <name type="common">Grape</name>
    <dbReference type="NCBI Taxonomy" id="29760"/>
    <lineage>
        <taxon>Eukaryota</taxon>
        <taxon>Viridiplantae</taxon>
        <taxon>Streptophyta</taxon>
        <taxon>Embryophyta</taxon>
        <taxon>Tracheophyta</taxon>
        <taxon>Spermatophyta</taxon>
        <taxon>Magnoliopsida</taxon>
        <taxon>eudicotyledons</taxon>
        <taxon>Gunneridae</taxon>
        <taxon>Pentapetalae</taxon>
        <taxon>rosids</taxon>
        <taxon>Vitales</taxon>
        <taxon>Vitaceae</taxon>
        <taxon>Viteae</taxon>
        <taxon>Vitis</taxon>
    </lineage>
</organism>
<dbReference type="Pfam" id="PF13976">
    <property type="entry name" value="gag_pre-integrs"/>
    <property type="match status" value="1"/>
</dbReference>
<dbReference type="Proteomes" id="UP000288805">
    <property type="component" value="Unassembled WGS sequence"/>
</dbReference>
<protein>
    <submittedName>
        <fullName evidence="4">Retrovirus-related Pol polyprotein from transposon TNT 1-94</fullName>
    </submittedName>
</protein>
<feature type="domain" description="GAG-pre-integrase" evidence="3">
    <location>
        <begin position="31"/>
        <end position="67"/>
    </location>
</feature>
<evidence type="ECO:0000313" key="5">
    <source>
        <dbReference type="Proteomes" id="UP000288805"/>
    </source>
</evidence>
<dbReference type="AlphaFoldDB" id="A0A438ICH2"/>
<gene>
    <name evidence="4" type="primary">POLX_4236</name>
    <name evidence="4" type="ORF">CK203_037892</name>
</gene>
<feature type="region of interest" description="Disordered" evidence="1">
    <location>
        <begin position="1"/>
        <end position="32"/>
    </location>
</feature>
<dbReference type="InterPro" id="IPR025724">
    <property type="entry name" value="GAG-pre-integrase_dom"/>
</dbReference>
<dbReference type="InterPro" id="IPR013103">
    <property type="entry name" value="RVT_2"/>
</dbReference>
<dbReference type="Pfam" id="PF07727">
    <property type="entry name" value="RVT_2"/>
    <property type="match status" value="1"/>
</dbReference>
<feature type="domain" description="Reverse transcriptase Ty1/copia-type" evidence="2">
    <location>
        <begin position="200"/>
        <end position="302"/>
    </location>
</feature>
<reference evidence="4 5" key="1">
    <citation type="journal article" date="2018" name="PLoS Genet.">
        <title>Population sequencing reveals clonal diversity and ancestral inbreeding in the grapevine cultivar Chardonnay.</title>
        <authorList>
            <person name="Roach M.J."/>
            <person name="Johnson D.L."/>
            <person name="Bohlmann J."/>
            <person name="van Vuuren H.J."/>
            <person name="Jones S.J."/>
            <person name="Pretorius I.S."/>
            <person name="Schmidt S.A."/>
            <person name="Borneman A.R."/>
        </authorList>
    </citation>
    <scope>NUCLEOTIDE SEQUENCE [LARGE SCALE GENOMIC DNA]</scope>
    <source>
        <strain evidence="5">cv. Chardonnay</strain>
        <tissue evidence="4">Leaf</tissue>
    </source>
</reference>
<feature type="compositionally biased region" description="Basic and acidic residues" evidence="1">
    <location>
        <begin position="9"/>
        <end position="18"/>
    </location>
</feature>
<proteinExistence type="predicted"/>
<sequence>MVKDNMFNEEARRKELGGRKTIPLQDRNETSQGKVNIVENEASTELWHKRLGHMSEKRLQVLAKRSFYQLKVWAYALKSKDQGPFEQYCRSHGIKLEKTVPKTHNKMVGDILERVWTGKFVSFEHLRVFGCMTFVHVPRDERSKLDSKTKQVYLLRRKSYIENDGLTTARTSYFRVATETQLRRSTRECQPSKRKPEPNRSQPRYKARLVVKGFSQKKALTLKRFLLVVKMSSIRVVLGLAASMNLEIEQLDVKTVFLHGDLEEIYRATRRVYNKGKEHLVCQLKKSLYGLKQAPRQWYKNLIPSWLSMGMINCF</sequence>
<evidence type="ECO:0000313" key="4">
    <source>
        <dbReference type="EMBL" id="RVW94374.1"/>
    </source>
</evidence>
<accession>A0A438ICH2</accession>
<evidence type="ECO:0000259" key="2">
    <source>
        <dbReference type="Pfam" id="PF07727"/>
    </source>
</evidence>
<evidence type="ECO:0000256" key="1">
    <source>
        <dbReference type="SAM" id="MobiDB-lite"/>
    </source>
</evidence>